<evidence type="ECO:0000256" key="6">
    <source>
        <dbReference type="ARBA" id="ARBA00023237"/>
    </source>
</evidence>
<dbReference type="SUPFAM" id="SSF56935">
    <property type="entry name" value="Porins"/>
    <property type="match status" value="1"/>
</dbReference>
<dbReference type="InterPro" id="IPR008969">
    <property type="entry name" value="CarboxyPept-like_regulatory"/>
</dbReference>
<dbReference type="OrthoDB" id="9768177at2"/>
<comment type="similarity">
    <text evidence="7">Belongs to the TonB-dependent receptor family.</text>
</comment>
<sequence>MRKAILVLLCVALNIGQLLAQTRTITGKVTDPAGLPLSGVTIIAKGAAGTTTASDGTFKLSVPGSVKVISLSAVGYEGQELSVVGKNEVIVSMKVDNQRLEEVVVTGYGSRRKAEFTGAVSRVSSKKIEQVPMASFEQILQGRAPGLYIASGSGQPGSYARVNIRGVGTLGNGTDPLYILDGMPIEAGVFRTMNPNDFETVDVLKDAAGASLYGSRGANGVIVITSKKGKSGKAQLQFRTQHGVNTQPTIKYDMMNTDQRLQFEETILGPGNILPVNGAGLTGYPGWDYSKNNPRYGTLTPAQQQLEAHLLDSIKGINTDWADHFFRDGKFHSYELNASGGNQGMNYYTSLSAYNQEGIVLRSNLDRYTFRGNLDFKTDRLTVAIRSSAGWSKQSGIESEAGVALANPIAAAYLSLPYVRLFNNAGLPDVKGSNIGANAYDRLFTTTSLINQFKGTLGITATYAVWGGIGLRTTAGVDYRNNNTSRYIDPRSFAGTSISTGNRGSYNEGNNENLQLMTSSGLTFNRTFNSVHTVNAQALLEFISNRYRAFNATGYGLNTKLGITPAAITAGSTTNNMIPTIGGSKTRNALYSLVGVADYSYDKKYTLSASLRRDAPSQVPEGNRNNIFWSVGASWNIMAEDFMASQNFLNDLRLRASYGSSGNANGFSSDYGYITSYGSGGYAGVTGIVPSSPGNPSYKLESQAIANIGVDLSAWNNRLRATVEWYNKKSKNLFASQPISRSTGFLTLSTNAAEVKNTGVEALVAVDVISNKDWTVTIGGNVAYLKNEITSLGSLSEFTAGTGIYRVGLPIGTHYTVGWIGVDPQTGDAIYQDINGNPTSVYSASNNRAAFGTYIPKYTGGANLDARYKNFDFSVLFSFAEGVKRYNNERFFYELGNNGVSYNMTADMLNAWTKPGQVTNFQRVGAGSTRQFSSKDINDASFIRLRNMQAGYTFNFKNPSKAIRGFRIYAQAQNLLTWTKWQGFDPEESNNIATYEFPNPRSYTFGVDVNF</sequence>
<dbReference type="AlphaFoldDB" id="A0A3B7MRL3"/>
<dbReference type="GO" id="GO:0009279">
    <property type="term" value="C:cell outer membrane"/>
    <property type="evidence" value="ECO:0007669"/>
    <property type="project" value="UniProtKB-SubCell"/>
</dbReference>
<dbReference type="InterPro" id="IPR023996">
    <property type="entry name" value="TonB-dep_OMP_SusC/RagA"/>
</dbReference>
<evidence type="ECO:0000256" key="3">
    <source>
        <dbReference type="ARBA" id="ARBA00022452"/>
    </source>
</evidence>
<dbReference type="PROSITE" id="PS52016">
    <property type="entry name" value="TONB_DEPENDENT_REC_3"/>
    <property type="match status" value="1"/>
</dbReference>
<evidence type="ECO:0000256" key="2">
    <source>
        <dbReference type="ARBA" id="ARBA00022448"/>
    </source>
</evidence>
<dbReference type="Gene3D" id="2.170.130.10">
    <property type="entry name" value="TonB-dependent receptor, plug domain"/>
    <property type="match status" value="1"/>
</dbReference>
<dbReference type="Pfam" id="PF07715">
    <property type="entry name" value="Plug"/>
    <property type="match status" value="1"/>
</dbReference>
<feature type="signal peptide" evidence="8">
    <location>
        <begin position="1"/>
        <end position="20"/>
    </location>
</feature>
<dbReference type="EMBL" id="CP032157">
    <property type="protein sequence ID" value="AXY77174.1"/>
    <property type="molecule type" value="Genomic_DNA"/>
</dbReference>
<dbReference type="NCBIfam" id="TIGR04057">
    <property type="entry name" value="SusC_RagA_signa"/>
    <property type="match status" value="1"/>
</dbReference>
<dbReference type="Pfam" id="PF13715">
    <property type="entry name" value="CarbopepD_reg_2"/>
    <property type="match status" value="1"/>
</dbReference>
<gene>
    <name evidence="10" type="ORF">D3H65_25735</name>
</gene>
<reference evidence="10 11" key="1">
    <citation type="submission" date="2018-09" db="EMBL/GenBank/DDBJ databases">
        <title>Genome sequencing of strain 6GH32-13.</title>
        <authorList>
            <person name="Weon H.-Y."/>
            <person name="Heo J."/>
            <person name="Kwon S.-W."/>
        </authorList>
    </citation>
    <scope>NUCLEOTIDE SEQUENCE [LARGE SCALE GENOMIC DNA]</scope>
    <source>
        <strain evidence="10 11">5GH32-13</strain>
    </source>
</reference>
<evidence type="ECO:0000256" key="4">
    <source>
        <dbReference type="ARBA" id="ARBA00022692"/>
    </source>
</evidence>
<dbReference type="InterPro" id="IPR039426">
    <property type="entry name" value="TonB-dep_rcpt-like"/>
</dbReference>
<keyword evidence="2 7" id="KW-0813">Transport</keyword>
<accession>A0A3B7MRL3</accession>
<keyword evidence="4 7" id="KW-0812">Transmembrane</keyword>
<protein>
    <submittedName>
        <fullName evidence="10">SusC/RagA family TonB-linked outer membrane protein</fullName>
    </submittedName>
</protein>
<feature type="domain" description="TonB-dependent receptor plug" evidence="9">
    <location>
        <begin position="113"/>
        <end position="221"/>
    </location>
</feature>
<name>A0A3B7MRL3_9BACT</name>
<dbReference type="InterPro" id="IPR037066">
    <property type="entry name" value="Plug_dom_sf"/>
</dbReference>
<dbReference type="Proteomes" id="UP000263900">
    <property type="component" value="Chromosome"/>
</dbReference>
<dbReference type="InterPro" id="IPR036942">
    <property type="entry name" value="Beta-barrel_TonB_sf"/>
</dbReference>
<dbReference type="RefSeq" id="WP_119053050.1">
    <property type="nucleotide sequence ID" value="NZ_CP032157.1"/>
</dbReference>
<keyword evidence="6 7" id="KW-0998">Cell outer membrane</keyword>
<dbReference type="Gene3D" id="2.40.170.20">
    <property type="entry name" value="TonB-dependent receptor, beta-barrel domain"/>
    <property type="match status" value="1"/>
</dbReference>
<keyword evidence="3 7" id="KW-1134">Transmembrane beta strand</keyword>
<evidence type="ECO:0000313" key="10">
    <source>
        <dbReference type="EMBL" id="AXY77174.1"/>
    </source>
</evidence>
<evidence type="ECO:0000256" key="8">
    <source>
        <dbReference type="SAM" id="SignalP"/>
    </source>
</evidence>
<feature type="chain" id="PRO_5017551729" evidence="8">
    <location>
        <begin position="21"/>
        <end position="1011"/>
    </location>
</feature>
<keyword evidence="8" id="KW-0732">Signal</keyword>
<dbReference type="Gene3D" id="2.60.40.1120">
    <property type="entry name" value="Carboxypeptidase-like, regulatory domain"/>
    <property type="match status" value="1"/>
</dbReference>
<dbReference type="InterPro" id="IPR023997">
    <property type="entry name" value="TonB-dep_OMP_SusC/RagA_CS"/>
</dbReference>
<dbReference type="InterPro" id="IPR012910">
    <property type="entry name" value="Plug_dom"/>
</dbReference>
<evidence type="ECO:0000256" key="5">
    <source>
        <dbReference type="ARBA" id="ARBA00023136"/>
    </source>
</evidence>
<keyword evidence="11" id="KW-1185">Reference proteome</keyword>
<evidence type="ECO:0000256" key="7">
    <source>
        <dbReference type="PROSITE-ProRule" id="PRU01360"/>
    </source>
</evidence>
<proteinExistence type="inferred from homology"/>
<dbReference type="SUPFAM" id="SSF49464">
    <property type="entry name" value="Carboxypeptidase regulatory domain-like"/>
    <property type="match status" value="1"/>
</dbReference>
<organism evidence="10 11">
    <name type="scientific">Paraflavitalea soli</name>
    <dbReference type="NCBI Taxonomy" id="2315862"/>
    <lineage>
        <taxon>Bacteria</taxon>
        <taxon>Pseudomonadati</taxon>
        <taxon>Bacteroidota</taxon>
        <taxon>Chitinophagia</taxon>
        <taxon>Chitinophagales</taxon>
        <taxon>Chitinophagaceae</taxon>
        <taxon>Paraflavitalea</taxon>
    </lineage>
</organism>
<dbReference type="NCBIfam" id="TIGR04056">
    <property type="entry name" value="OMP_RagA_SusC"/>
    <property type="match status" value="1"/>
</dbReference>
<dbReference type="KEGG" id="pseg:D3H65_25735"/>
<comment type="subcellular location">
    <subcellularLocation>
        <location evidence="1 7">Cell outer membrane</location>
        <topology evidence="1 7">Multi-pass membrane protein</topology>
    </subcellularLocation>
</comment>
<evidence type="ECO:0000313" key="11">
    <source>
        <dbReference type="Proteomes" id="UP000263900"/>
    </source>
</evidence>
<keyword evidence="5 7" id="KW-0472">Membrane</keyword>
<evidence type="ECO:0000256" key="1">
    <source>
        <dbReference type="ARBA" id="ARBA00004571"/>
    </source>
</evidence>
<evidence type="ECO:0000259" key="9">
    <source>
        <dbReference type="Pfam" id="PF07715"/>
    </source>
</evidence>